<dbReference type="InterPro" id="IPR037233">
    <property type="entry name" value="CcmK-like_sf"/>
</dbReference>
<evidence type="ECO:0000256" key="4">
    <source>
        <dbReference type="SAM" id="MobiDB-lite"/>
    </source>
</evidence>
<feature type="compositionally biased region" description="Basic and acidic residues" evidence="4">
    <location>
        <begin position="112"/>
        <end position="140"/>
    </location>
</feature>
<comment type="subcellular location">
    <subcellularLocation>
        <location evidence="1">Bacterial microcompartment</location>
    </subcellularLocation>
</comment>
<protein>
    <submittedName>
        <fullName evidence="6">BMC domain-containing protein</fullName>
    </submittedName>
</protein>
<dbReference type="PANTHER" id="PTHR33941">
    <property type="entry name" value="PROPANEDIOL UTILIZATION PROTEIN PDUA"/>
    <property type="match status" value="1"/>
</dbReference>
<evidence type="ECO:0000259" key="5">
    <source>
        <dbReference type="PROSITE" id="PS51930"/>
    </source>
</evidence>
<evidence type="ECO:0000256" key="2">
    <source>
        <dbReference type="ARBA" id="ARBA00024446"/>
    </source>
</evidence>
<feature type="domain" description="BMC" evidence="5">
    <location>
        <begin position="4"/>
        <end position="89"/>
    </location>
</feature>
<dbReference type="EMBL" id="JAJEQM010000020">
    <property type="protein sequence ID" value="MCC2211598.1"/>
    <property type="molecule type" value="Genomic_DNA"/>
</dbReference>
<feature type="compositionally biased region" description="Basic residues" evidence="4">
    <location>
        <begin position="141"/>
        <end position="152"/>
    </location>
</feature>
<evidence type="ECO:0000256" key="3">
    <source>
        <dbReference type="PROSITE-ProRule" id="PRU01278"/>
    </source>
</evidence>
<dbReference type="AlphaFoldDB" id="A0AAE3JA36"/>
<reference evidence="6 7" key="1">
    <citation type="submission" date="2021-10" db="EMBL/GenBank/DDBJ databases">
        <title>Anaerobic single-cell dispensing facilitates the cultivation of human gut bacteria.</title>
        <authorList>
            <person name="Afrizal A."/>
        </authorList>
    </citation>
    <scope>NUCLEOTIDE SEQUENCE [LARGE SCALE GENOMIC DNA]</scope>
    <source>
        <strain evidence="6 7">CLA-AA-H232</strain>
    </source>
</reference>
<proteinExistence type="inferred from homology"/>
<name>A0AAE3JA36_9FIRM</name>
<gene>
    <name evidence="6" type="ORF">LKE05_12490</name>
</gene>
<dbReference type="RefSeq" id="WP_303672322.1">
    <property type="nucleotide sequence ID" value="NZ_JAJEQM010000020.1"/>
</dbReference>
<dbReference type="SUPFAM" id="SSF143414">
    <property type="entry name" value="CcmK-like"/>
    <property type="match status" value="1"/>
</dbReference>
<dbReference type="Proteomes" id="UP001198242">
    <property type="component" value="Unassembled WGS sequence"/>
</dbReference>
<keyword evidence="7" id="KW-1185">Reference proteome</keyword>
<feature type="region of interest" description="Disordered" evidence="4">
    <location>
        <begin position="96"/>
        <end position="152"/>
    </location>
</feature>
<accession>A0AAE3JA36</accession>
<evidence type="ECO:0000256" key="1">
    <source>
        <dbReference type="ARBA" id="ARBA00024322"/>
    </source>
</evidence>
<comment type="caution">
    <text evidence="6">The sequence shown here is derived from an EMBL/GenBank/DDBJ whole genome shotgun (WGS) entry which is preliminary data.</text>
</comment>
<dbReference type="Pfam" id="PF00936">
    <property type="entry name" value="BMC"/>
    <property type="match status" value="1"/>
</dbReference>
<keyword evidence="2" id="KW-1283">Bacterial microcompartment</keyword>
<dbReference type="InterPro" id="IPR000249">
    <property type="entry name" value="BMC_dom"/>
</dbReference>
<organism evidence="6 7">
    <name type="scientific">Hominilimicola fabiformis</name>
    <dbReference type="NCBI Taxonomy" id="2885356"/>
    <lineage>
        <taxon>Bacteria</taxon>
        <taxon>Bacillati</taxon>
        <taxon>Bacillota</taxon>
        <taxon>Clostridia</taxon>
        <taxon>Eubacteriales</taxon>
        <taxon>Oscillospiraceae</taxon>
        <taxon>Hominilimicola</taxon>
    </lineage>
</organism>
<evidence type="ECO:0000313" key="6">
    <source>
        <dbReference type="EMBL" id="MCC2211598.1"/>
    </source>
</evidence>
<dbReference type="InterPro" id="IPR044872">
    <property type="entry name" value="CcmK/CsoS1_BMC"/>
</dbReference>
<dbReference type="SMART" id="SM00877">
    <property type="entry name" value="BMC"/>
    <property type="match status" value="1"/>
</dbReference>
<dbReference type="PANTHER" id="PTHR33941:SF11">
    <property type="entry name" value="BACTERIAL MICROCOMPARTMENT SHELL PROTEIN PDUJ"/>
    <property type="match status" value="1"/>
</dbReference>
<sequence>MEYSLGLVEVSALGNAIIMLDDMLKAADVEFVATERKLGGRLVTIVVRGELTSVKASVDAGVARATKDGCLKASQVIARPHHEIFKFLHLDEEEKKPNSEIAGTHVGAIKETPVKAEKPKTVEKSTETEKTAKTTAEKKPATRRRGRPKKTQ</sequence>
<dbReference type="GO" id="GO:0031469">
    <property type="term" value="C:bacterial microcompartment"/>
    <property type="evidence" value="ECO:0007669"/>
    <property type="project" value="UniProtKB-SubCell"/>
</dbReference>
<comment type="similarity">
    <text evidence="3">Belongs to the bacterial microcompartments protein family.</text>
</comment>
<dbReference type="InterPro" id="IPR050575">
    <property type="entry name" value="BMC_shell"/>
</dbReference>
<dbReference type="PROSITE" id="PS51930">
    <property type="entry name" value="BMC_2"/>
    <property type="match status" value="1"/>
</dbReference>
<dbReference type="Gene3D" id="3.30.70.1710">
    <property type="match status" value="1"/>
</dbReference>
<evidence type="ECO:0000313" key="7">
    <source>
        <dbReference type="Proteomes" id="UP001198242"/>
    </source>
</evidence>